<dbReference type="PANTHER" id="PTHR43370:SF1">
    <property type="entry name" value="GUANOSINE ABC TRANSPORTER PERMEASE PROTEIN NUPQ"/>
    <property type="match status" value="1"/>
</dbReference>
<evidence type="ECO:0000256" key="3">
    <source>
        <dbReference type="ARBA" id="ARBA00022692"/>
    </source>
</evidence>
<feature type="transmembrane region" description="Helical" evidence="6">
    <location>
        <begin position="78"/>
        <end position="98"/>
    </location>
</feature>
<evidence type="ECO:0000256" key="5">
    <source>
        <dbReference type="ARBA" id="ARBA00023136"/>
    </source>
</evidence>
<evidence type="ECO:0000256" key="1">
    <source>
        <dbReference type="ARBA" id="ARBA00004651"/>
    </source>
</evidence>
<reference evidence="7" key="1">
    <citation type="submission" date="2020-05" db="EMBL/GenBank/DDBJ databases">
        <authorList>
            <person name="Chiriac C."/>
            <person name="Salcher M."/>
            <person name="Ghai R."/>
            <person name="Kavagutti S V."/>
        </authorList>
    </citation>
    <scope>NUCLEOTIDE SEQUENCE</scope>
</reference>
<evidence type="ECO:0000256" key="6">
    <source>
        <dbReference type="SAM" id="Phobius"/>
    </source>
</evidence>
<keyword evidence="3 6" id="KW-0812">Transmembrane</keyword>
<dbReference type="InterPro" id="IPR001851">
    <property type="entry name" value="ABC_transp_permease"/>
</dbReference>
<organism evidence="7">
    <name type="scientific">freshwater metagenome</name>
    <dbReference type="NCBI Taxonomy" id="449393"/>
    <lineage>
        <taxon>unclassified sequences</taxon>
        <taxon>metagenomes</taxon>
        <taxon>ecological metagenomes</taxon>
    </lineage>
</organism>
<feature type="transmembrane region" description="Helical" evidence="6">
    <location>
        <begin position="32"/>
        <end position="58"/>
    </location>
</feature>
<keyword evidence="5 6" id="KW-0472">Membrane</keyword>
<protein>
    <submittedName>
        <fullName evidence="7">Unannotated protein</fullName>
    </submittedName>
</protein>
<evidence type="ECO:0000256" key="4">
    <source>
        <dbReference type="ARBA" id="ARBA00022989"/>
    </source>
</evidence>
<keyword evidence="2" id="KW-1003">Cell membrane</keyword>
<dbReference type="AlphaFoldDB" id="A0A6J7L910"/>
<dbReference type="Pfam" id="PF02653">
    <property type="entry name" value="BPD_transp_2"/>
    <property type="match status" value="1"/>
</dbReference>
<keyword evidence="4 6" id="KW-1133">Transmembrane helix</keyword>
<accession>A0A6J7L910</accession>
<name>A0A6J7L910_9ZZZZ</name>
<sequence>MLAGAVAGLGGAYFTVGAVGSFNKEMTAGKGFIALAALIFGRWSPWGAVSAALLFGFADNLQTVLGIIGTPIPSPFMSMVPYVVTIIAVAGVVGRVRAPAADGVAYKRGESK</sequence>
<dbReference type="EMBL" id="CAFBNS010000096">
    <property type="protein sequence ID" value="CAB4962194.1"/>
    <property type="molecule type" value="Genomic_DNA"/>
</dbReference>
<dbReference type="GO" id="GO:0005886">
    <property type="term" value="C:plasma membrane"/>
    <property type="evidence" value="ECO:0007669"/>
    <property type="project" value="UniProtKB-SubCell"/>
</dbReference>
<dbReference type="GO" id="GO:0022857">
    <property type="term" value="F:transmembrane transporter activity"/>
    <property type="evidence" value="ECO:0007669"/>
    <property type="project" value="InterPro"/>
</dbReference>
<dbReference type="PANTHER" id="PTHR43370">
    <property type="entry name" value="SUGAR ABC TRANSPORTER INTEGRAL MEMBRANE PROTEIN-RELATED"/>
    <property type="match status" value="1"/>
</dbReference>
<gene>
    <name evidence="7" type="ORF">UFOPK3874_00600</name>
</gene>
<comment type="subcellular location">
    <subcellularLocation>
        <location evidence="1">Cell membrane</location>
        <topology evidence="1">Multi-pass membrane protein</topology>
    </subcellularLocation>
</comment>
<evidence type="ECO:0000256" key="2">
    <source>
        <dbReference type="ARBA" id="ARBA00022475"/>
    </source>
</evidence>
<proteinExistence type="predicted"/>
<evidence type="ECO:0000313" key="7">
    <source>
        <dbReference type="EMBL" id="CAB4962194.1"/>
    </source>
</evidence>